<dbReference type="PANTHER" id="PTHR20935">
    <property type="entry name" value="PHOSPHOGLYCERATE MUTASE-RELATED"/>
    <property type="match status" value="1"/>
</dbReference>
<name>A0ABN1LH42_9ALTE</name>
<dbReference type="SUPFAM" id="SSF53254">
    <property type="entry name" value="Phosphoglycerate mutase-like"/>
    <property type="match status" value="1"/>
</dbReference>
<accession>A0ABN1LH42</accession>
<gene>
    <name evidence="2" type="ORF">GCM10009114_16330</name>
</gene>
<dbReference type="PANTHER" id="PTHR20935:SF0">
    <property type="entry name" value="SERINE_THREONINE-PROTEIN PHOSPHATASE PGAM5, MITOCHONDRIAL"/>
    <property type="match status" value="1"/>
</dbReference>
<keyword evidence="1" id="KW-0378">Hydrolase</keyword>
<evidence type="ECO:0000313" key="3">
    <source>
        <dbReference type="Proteomes" id="UP001500359"/>
    </source>
</evidence>
<reference evidence="2 3" key="1">
    <citation type="journal article" date="2019" name="Int. J. Syst. Evol. Microbiol.">
        <title>The Global Catalogue of Microorganisms (GCM) 10K type strain sequencing project: providing services to taxonomists for standard genome sequencing and annotation.</title>
        <authorList>
            <consortium name="The Broad Institute Genomics Platform"/>
            <consortium name="The Broad Institute Genome Sequencing Center for Infectious Disease"/>
            <person name="Wu L."/>
            <person name="Ma J."/>
        </authorList>
    </citation>
    <scope>NUCLEOTIDE SEQUENCE [LARGE SCALE GENOMIC DNA]</scope>
    <source>
        <strain evidence="2 3">JCM 15896</strain>
    </source>
</reference>
<protein>
    <submittedName>
        <fullName evidence="2">Histidine phosphatase family protein</fullName>
    </submittedName>
</protein>
<proteinExistence type="predicted"/>
<dbReference type="Proteomes" id="UP001500359">
    <property type="component" value="Unassembled WGS sequence"/>
</dbReference>
<keyword evidence="3" id="KW-1185">Reference proteome</keyword>
<evidence type="ECO:0000256" key="1">
    <source>
        <dbReference type="ARBA" id="ARBA00022801"/>
    </source>
</evidence>
<dbReference type="CDD" id="cd07040">
    <property type="entry name" value="HP"/>
    <property type="match status" value="1"/>
</dbReference>
<dbReference type="InterPro" id="IPR051021">
    <property type="entry name" value="Mito_Ser/Thr_phosphatase"/>
</dbReference>
<evidence type="ECO:0000313" key="2">
    <source>
        <dbReference type="EMBL" id="GAA0855985.1"/>
    </source>
</evidence>
<dbReference type="InterPro" id="IPR013078">
    <property type="entry name" value="His_Pase_superF_clade-1"/>
</dbReference>
<dbReference type="SMART" id="SM00855">
    <property type="entry name" value="PGAM"/>
    <property type="match status" value="1"/>
</dbReference>
<dbReference type="InterPro" id="IPR029033">
    <property type="entry name" value="His_PPase_superfam"/>
</dbReference>
<dbReference type="Gene3D" id="3.40.50.1240">
    <property type="entry name" value="Phosphoglycerate mutase-like"/>
    <property type="match status" value="1"/>
</dbReference>
<organism evidence="2 3">
    <name type="scientific">Aliiglaciecola litoralis</name>
    <dbReference type="NCBI Taxonomy" id="582857"/>
    <lineage>
        <taxon>Bacteria</taxon>
        <taxon>Pseudomonadati</taxon>
        <taxon>Pseudomonadota</taxon>
        <taxon>Gammaproteobacteria</taxon>
        <taxon>Alteromonadales</taxon>
        <taxon>Alteromonadaceae</taxon>
        <taxon>Aliiglaciecola</taxon>
    </lineage>
</organism>
<dbReference type="Pfam" id="PF00300">
    <property type="entry name" value="His_Phos_1"/>
    <property type="match status" value="2"/>
</dbReference>
<dbReference type="EMBL" id="BAAAFD010000003">
    <property type="protein sequence ID" value="GAA0855985.1"/>
    <property type="molecule type" value="Genomic_DNA"/>
</dbReference>
<comment type="caution">
    <text evidence="2">The sequence shown here is derived from an EMBL/GenBank/DDBJ whole genome shotgun (WGS) entry which is preliminary data.</text>
</comment>
<sequence>MSVIYLIRHGQASFGQQNYDQLSPLGHQQANLLGQSLASRVGTFDKVVLGSMLRHKQTLDNCLPAMGQSVTIEDQQIDSGWNEYDHHDILAQLGPDFCDAQSIETWVRAQPNPKSAFETLFNQAMNRWMSGKHDHEYLESWHDYQARIKTALQNVISTSSDANTIGVFTSGGPISVISQHLLGVDANKVMHVNWTLVNCSLTKIVTTKNRTFVSTLNDHSHFEGKHKSLITYK</sequence>
<dbReference type="RefSeq" id="WP_343858546.1">
    <property type="nucleotide sequence ID" value="NZ_BAAAFD010000003.1"/>
</dbReference>